<reference evidence="2 3" key="1">
    <citation type="submission" date="2019-11" db="EMBL/GenBank/DDBJ databases">
        <title>Whole genome sequence of Oryza granulata.</title>
        <authorList>
            <person name="Li W."/>
        </authorList>
    </citation>
    <scope>NUCLEOTIDE SEQUENCE [LARGE SCALE GENOMIC DNA]</scope>
    <source>
        <strain evidence="3">cv. Menghai</strain>
        <tissue evidence="2">Leaf</tissue>
    </source>
</reference>
<sequence>MAADWSLLPSDLIRRVGDCLLASEDFDCYGNLRLVCCKWRSGTANPKMADFDDTCFLPKKLAMVDLDVTRSEDAAAVATFVNLDTGRFLRKRVPWLRDYYFVAATAGGLVVLSELAPPHETRVLNPFTGNVARFRAPIHAEEVREVAVTTSPLMVFTSWFHGRCVRWADQDSEGFHEVMVYFPDHFLNLTLVSGEVYVTNHGSIVSTVLADADEEGAQAVQKRRTAGTITMTATIPAPPPVAELDAFSHHIVESAGELLLVSVPWRRHVVHKVDTVNKVLLTVTSLGNRSLFISQIRSFSVDADKFPTVEAGCIYFVEPNLATYEYFHLADRRQEESLPMVNLRNAEEEGCILPFTLEQVMVNYCVDTENSSELSIALDTDDEEFFLPEGYGSN</sequence>
<dbReference type="EMBL" id="SPHZ02000011">
    <property type="protein sequence ID" value="KAF0893657.1"/>
    <property type="molecule type" value="Genomic_DNA"/>
</dbReference>
<accession>A0A6G1C120</accession>
<dbReference type="Pfam" id="PF03478">
    <property type="entry name" value="Beta-prop_KIB1-4"/>
    <property type="match status" value="1"/>
</dbReference>
<dbReference type="InterPro" id="IPR005174">
    <property type="entry name" value="KIB1-4_b-propeller"/>
</dbReference>
<gene>
    <name evidence="2" type="ORF">E2562_028064</name>
</gene>
<protein>
    <recommendedName>
        <fullName evidence="1">KIB1-4 beta-propeller domain-containing protein</fullName>
    </recommendedName>
</protein>
<dbReference type="PANTHER" id="PTHR33165">
    <property type="entry name" value="F-BOX DOMAIN CONTAINING PROTEIN-LIKE-RELATED"/>
    <property type="match status" value="1"/>
</dbReference>
<dbReference type="PANTHER" id="PTHR33165:SF62">
    <property type="entry name" value="DUF295 DOMAIN-CONTAINING PROTEIN"/>
    <property type="match status" value="1"/>
</dbReference>
<proteinExistence type="predicted"/>
<keyword evidence="3" id="KW-1185">Reference proteome</keyword>
<evidence type="ECO:0000259" key="1">
    <source>
        <dbReference type="Pfam" id="PF03478"/>
    </source>
</evidence>
<evidence type="ECO:0000313" key="3">
    <source>
        <dbReference type="Proteomes" id="UP000479710"/>
    </source>
</evidence>
<dbReference type="Proteomes" id="UP000479710">
    <property type="component" value="Unassembled WGS sequence"/>
</dbReference>
<feature type="domain" description="KIB1-4 beta-propeller" evidence="1">
    <location>
        <begin position="80"/>
        <end position="318"/>
    </location>
</feature>
<name>A0A6G1C120_9ORYZ</name>
<comment type="caution">
    <text evidence="2">The sequence shown here is derived from an EMBL/GenBank/DDBJ whole genome shotgun (WGS) entry which is preliminary data.</text>
</comment>
<evidence type="ECO:0000313" key="2">
    <source>
        <dbReference type="EMBL" id="KAF0893657.1"/>
    </source>
</evidence>
<dbReference type="AlphaFoldDB" id="A0A6G1C120"/>
<organism evidence="2 3">
    <name type="scientific">Oryza meyeriana var. granulata</name>
    <dbReference type="NCBI Taxonomy" id="110450"/>
    <lineage>
        <taxon>Eukaryota</taxon>
        <taxon>Viridiplantae</taxon>
        <taxon>Streptophyta</taxon>
        <taxon>Embryophyta</taxon>
        <taxon>Tracheophyta</taxon>
        <taxon>Spermatophyta</taxon>
        <taxon>Magnoliopsida</taxon>
        <taxon>Liliopsida</taxon>
        <taxon>Poales</taxon>
        <taxon>Poaceae</taxon>
        <taxon>BOP clade</taxon>
        <taxon>Oryzoideae</taxon>
        <taxon>Oryzeae</taxon>
        <taxon>Oryzinae</taxon>
        <taxon>Oryza</taxon>
        <taxon>Oryza meyeriana</taxon>
    </lineage>
</organism>
<dbReference type="OrthoDB" id="689185at2759"/>